<dbReference type="InterPro" id="IPR012912">
    <property type="entry name" value="Plasmid_pRiA4b_Orf3-like"/>
</dbReference>
<evidence type="ECO:0000313" key="2">
    <source>
        <dbReference type="EMBL" id="BDU78356.1"/>
    </source>
</evidence>
<dbReference type="PANTHER" id="PTHR41878">
    <property type="entry name" value="LEXA REPRESSOR-RELATED"/>
    <property type="match status" value="1"/>
</dbReference>
<proteinExistence type="predicted"/>
<sequence length="185" mass="20022">MTAGTREALQIKVVLAETDPPVWRRLQVPANLSLAGLHRVLQAAFGWEDDHAHLFRIRDREYGPRNAEPALGLRAESTTLAALRVGPGDVFAYEYGVEDAWTHLATVEGRLAPAPPLAAPVCTGGRMACPPEGSGGPLAFRERMAAAQDPSHPEHGQAKTSFPAGWDPYRFDLDLANAALQRPAR</sequence>
<accession>A0AA48GSB4</accession>
<dbReference type="SUPFAM" id="SSF159941">
    <property type="entry name" value="MM3350-like"/>
    <property type="match status" value="1"/>
</dbReference>
<keyword evidence="3" id="KW-1185">Reference proteome</keyword>
<gene>
    <name evidence="2" type="ORF">METESE_33140</name>
</gene>
<reference evidence="2" key="1">
    <citation type="journal article" date="2023" name="Int. J. Syst. Evol. Microbiol.">
        <title>Mesoterricola silvestris gen. nov., sp. nov., Mesoterricola sediminis sp. nov., Geothrix oryzae sp. nov., Geothrix edaphica sp. nov., Geothrix rubra sp. nov., and Geothrix limicola sp. nov., six novel members of Acidobacteriota isolated from soils.</title>
        <authorList>
            <person name="Itoh H."/>
            <person name="Sugisawa Y."/>
            <person name="Mise K."/>
            <person name="Xu Z."/>
            <person name="Kuniyasu M."/>
            <person name="Ushijima N."/>
            <person name="Kawano K."/>
            <person name="Kobayashi E."/>
            <person name="Shiratori Y."/>
            <person name="Masuda Y."/>
            <person name="Senoo K."/>
        </authorList>
    </citation>
    <scope>NUCLEOTIDE SEQUENCE</scope>
    <source>
        <strain evidence="2">W786</strain>
    </source>
</reference>
<name>A0AA48GSB4_9BACT</name>
<feature type="domain" description="Plasmid pRiA4b Orf3-like" evidence="1">
    <location>
        <begin position="8"/>
        <end position="174"/>
    </location>
</feature>
<organism evidence="2 3">
    <name type="scientific">Mesoterricola sediminis</name>
    <dbReference type="NCBI Taxonomy" id="2927980"/>
    <lineage>
        <taxon>Bacteria</taxon>
        <taxon>Pseudomonadati</taxon>
        <taxon>Acidobacteriota</taxon>
        <taxon>Holophagae</taxon>
        <taxon>Holophagales</taxon>
        <taxon>Holophagaceae</taxon>
        <taxon>Mesoterricola</taxon>
    </lineage>
</organism>
<dbReference type="Pfam" id="PF07929">
    <property type="entry name" value="PRiA4_ORF3"/>
    <property type="match status" value="1"/>
</dbReference>
<dbReference type="PANTHER" id="PTHR41878:SF1">
    <property type="entry name" value="TNPR PROTEIN"/>
    <property type="match status" value="1"/>
</dbReference>
<dbReference type="RefSeq" id="WP_243329156.1">
    <property type="nucleotide sequence ID" value="NZ_AP027081.1"/>
</dbReference>
<dbReference type="Gene3D" id="3.10.290.30">
    <property type="entry name" value="MM3350-like"/>
    <property type="match status" value="1"/>
</dbReference>
<dbReference type="EMBL" id="AP027081">
    <property type="protein sequence ID" value="BDU78356.1"/>
    <property type="molecule type" value="Genomic_DNA"/>
</dbReference>
<dbReference type="InterPro" id="IPR024047">
    <property type="entry name" value="MM3350-like_sf"/>
</dbReference>
<evidence type="ECO:0000259" key="1">
    <source>
        <dbReference type="Pfam" id="PF07929"/>
    </source>
</evidence>
<evidence type="ECO:0000313" key="3">
    <source>
        <dbReference type="Proteomes" id="UP001228113"/>
    </source>
</evidence>
<protein>
    <recommendedName>
        <fullName evidence="1">Plasmid pRiA4b Orf3-like domain-containing protein</fullName>
    </recommendedName>
</protein>
<dbReference type="AlphaFoldDB" id="A0AA48GSB4"/>
<dbReference type="Proteomes" id="UP001228113">
    <property type="component" value="Chromosome"/>
</dbReference>
<dbReference type="KEGG" id="msea:METESE_33140"/>